<feature type="region of interest" description="Disordered" evidence="1">
    <location>
        <begin position="408"/>
        <end position="433"/>
    </location>
</feature>
<protein>
    <submittedName>
        <fullName evidence="2">Uncharacterized protein</fullName>
    </submittedName>
</protein>
<proteinExistence type="predicted"/>
<dbReference type="OrthoDB" id="1671977at2759"/>
<feature type="compositionally biased region" description="Polar residues" evidence="1">
    <location>
        <begin position="185"/>
        <end position="194"/>
    </location>
</feature>
<feature type="region of interest" description="Disordered" evidence="1">
    <location>
        <begin position="164"/>
        <end position="194"/>
    </location>
</feature>
<keyword evidence="3" id="KW-1185">Reference proteome</keyword>
<evidence type="ECO:0000313" key="2">
    <source>
        <dbReference type="EMBL" id="PIN06884.1"/>
    </source>
</evidence>
<dbReference type="PANTHER" id="PTHR38371:SF1">
    <property type="entry name" value="RHO GTPASE-ACTIVATING PROTEIN"/>
    <property type="match status" value="1"/>
</dbReference>
<name>A0A2G9GNK4_9LAMI</name>
<feature type="compositionally biased region" description="Basic residues" evidence="1">
    <location>
        <begin position="415"/>
        <end position="433"/>
    </location>
</feature>
<organism evidence="2 3">
    <name type="scientific">Handroanthus impetiginosus</name>
    <dbReference type="NCBI Taxonomy" id="429701"/>
    <lineage>
        <taxon>Eukaryota</taxon>
        <taxon>Viridiplantae</taxon>
        <taxon>Streptophyta</taxon>
        <taxon>Embryophyta</taxon>
        <taxon>Tracheophyta</taxon>
        <taxon>Spermatophyta</taxon>
        <taxon>Magnoliopsida</taxon>
        <taxon>eudicotyledons</taxon>
        <taxon>Gunneridae</taxon>
        <taxon>Pentapetalae</taxon>
        <taxon>asterids</taxon>
        <taxon>lamiids</taxon>
        <taxon>Lamiales</taxon>
        <taxon>Bignoniaceae</taxon>
        <taxon>Crescentiina</taxon>
        <taxon>Tabebuia alliance</taxon>
        <taxon>Handroanthus</taxon>
    </lineage>
</organism>
<dbReference type="STRING" id="429701.A0A2G9GNK4"/>
<dbReference type="AlphaFoldDB" id="A0A2G9GNK4"/>
<dbReference type="Proteomes" id="UP000231279">
    <property type="component" value="Unassembled WGS sequence"/>
</dbReference>
<accession>A0A2G9GNK4</accession>
<evidence type="ECO:0000256" key="1">
    <source>
        <dbReference type="SAM" id="MobiDB-lite"/>
    </source>
</evidence>
<sequence length="433" mass="48390">MADFDFEPPSFSLGFDLDIHSEPQSDSPPDPVVQSAKRPSRVANLRTIEEEDDDFECPDGVSIPRVSDPPRAFKRLCRGPTARKAPSQHVWCDLDDEIEDFSSDEDRPIAGSLPNNSVCSSSKSSLHGWKALTSEKDIVNMERNGGGLIFPILTVSPLRRFQLIDSDSDDPSESGDTNKEVPRETFSSNGKTSDSSKLADFIELAEDLWKDFCSEKSSHIPTPAFDEVCEEYFASAKNKSETEIDQKDPANGMKLDVASPPPSHCYFFHKDSRIKKLVRNRLPYFFPLVAGNNQEYEQQNVSVIDYMGQFGHEDNSRQTGQRRNADKSSTKGKKNVKKSKVDNILQDSENWVNPRSSAGLPKNAGNRRVQAAGKSTGHWYTSPDGRRVYVNKNGQELTGQIAYRHYRKESGTGFKKSKKKTAAAKKKSAPKKK</sequence>
<comment type="caution">
    <text evidence="2">The sequence shown here is derived from an EMBL/GenBank/DDBJ whole genome shotgun (WGS) entry which is preliminary data.</text>
</comment>
<dbReference type="EMBL" id="NKXS01004291">
    <property type="protein sequence ID" value="PIN06884.1"/>
    <property type="molecule type" value="Genomic_DNA"/>
</dbReference>
<feature type="region of interest" description="Disordered" evidence="1">
    <location>
        <begin position="1"/>
        <end position="40"/>
    </location>
</feature>
<evidence type="ECO:0000313" key="3">
    <source>
        <dbReference type="Proteomes" id="UP000231279"/>
    </source>
</evidence>
<feature type="region of interest" description="Disordered" evidence="1">
    <location>
        <begin position="312"/>
        <end position="339"/>
    </location>
</feature>
<reference evidence="3" key="1">
    <citation type="journal article" date="2018" name="Gigascience">
        <title>Genome assembly of the Pink Ipe (Handroanthus impetiginosus, Bignoniaceae), a highly valued, ecologically keystone Neotropical timber forest tree.</title>
        <authorList>
            <person name="Silva-Junior O.B."/>
            <person name="Grattapaglia D."/>
            <person name="Novaes E."/>
            <person name="Collevatti R.G."/>
        </authorList>
    </citation>
    <scope>NUCLEOTIDE SEQUENCE [LARGE SCALE GENOMIC DNA]</scope>
    <source>
        <strain evidence="3">cv. UFG-1</strain>
    </source>
</reference>
<dbReference type="PANTHER" id="PTHR38371">
    <property type="entry name" value="RHO GTPASE-ACTIVATING PROTEIN"/>
    <property type="match status" value="1"/>
</dbReference>
<gene>
    <name evidence="2" type="ORF">CDL12_20557</name>
</gene>
<feature type="region of interest" description="Disordered" evidence="1">
    <location>
        <begin position="351"/>
        <end position="380"/>
    </location>
</feature>